<dbReference type="Proteomes" id="UP000473681">
    <property type="component" value="Unassembled WGS sequence"/>
</dbReference>
<dbReference type="InterPro" id="IPR021321">
    <property type="entry name" value="DUF2922"/>
</dbReference>
<organism evidence="1 4">
    <name type="scientific">Clostridium botulinum</name>
    <dbReference type="NCBI Taxonomy" id="1491"/>
    <lineage>
        <taxon>Bacteria</taxon>
        <taxon>Bacillati</taxon>
        <taxon>Bacillota</taxon>
        <taxon>Clostridia</taxon>
        <taxon>Eubacteriales</taxon>
        <taxon>Clostridiaceae</taxon>
        <taxon>Clostridium</taxon>
    </lineage>
</organism>
<protein>
    <submittedName>
        <fullName evidence="1">DUF2922 domain-containing protein</fullName>
    </submittedName>
</protein>
<proteinExistence type="predicted"/>
<dbReference type="EMBL" id="SWOV01000011">
    <property type="protein sequence ID" value="NFF87421.1"/>
    <property type="molecule type" value="Genomic_DNA"/>
</dbReference>
<reference evidence="3 4" key="1">
    <citation type="submission" date="2019-04" db="EMBL/GenBank/DDBJ databases">
        <title>Genome sequencing of Clostridium botulinum Groups I-IV and Clostridium butyricum.</title>
        <authorList>
            <person name="Brunt J."/>
            <person name="Van Vliet A.H.M."/>
            <person name="Stringer S.C."/>
            <person name="Carter A.T."/>
            <person name="Peck M.W."/>
        </authorList>
    </citation>
    <scope>NUCLEOTIDE SEQUENCE [LARGE SCALE GENOMIC DNA]</scope>
    <source>
        <strain evidence="1 4">1605</strain>
        <strain evidence="2 3">CB-K-33E</strain>
    </source>
</reference>
<accession>A0A0L9Y503</accession>
<dbReference type="OrthoDB" id="9795264at2"/>
<dbReference type="RefSeq" id="WP_053342797.1">
    <property type="nucleotide sequence ID" value="NZ_JACBBU010000002.1"/>
</dbReference>
<sequence>MEYNLSLIFLNTIGSKSSLTITDVKQDITADEVKALMNLIVEKDFFLTGKGSFVKPYSAQLVQREVKKFEIK</sequence>
<dbReference type="EMBL" id="SWVK01000006">
    <property type="protein sequence ID" value="NFN34692.1"/>
    <property type="molecule type" value="Genomic_DNA"/>
</dbReference>
<dbReference type="AlphaFoldDB" id="A0A0L9Y503"/>
<evidence type="ECO:0000313" key="2">
    <source>
        <dbReference type="EMBL" id="NFN34692.1"/>
    </source>
</evidence>
<gene>
    <name evidence="1" type="ORF">FC774_05975</name>
    <name evidence="2" type="ORF">FDB51_05985</name>
</gene>
<evidence type="ECO:0000313" key="3">
    <source>
        <dbReference type="Proteomes" id="UP000473681"/>
    </source>
</evidence>
<dbReference type="Pfam" id="PF11148">
    <property type="entry name" value="DUF2922"/>
    <property type="match status" value="1"/>
</dbReference>
<dbReference type="Proteomes" id="UP000476820">
    <property type="component" value="Unassembled WGS sequence"/>
</dbReference>
<name>A0A0L9Y503_CLOBO</name>
<evidence type="ECO:0000313" key="4">
    <source>
        <dbReference type="Proteomes" id="UP000476820"/>
    </source>
</evidence>
<comment type="caution">
    <text evidence="1">The sequence shown here is derived from an EMBL/GenBank/DDBJ whole genome shotgun (WGS) entry which is preliminary data.</text>
</comment>
<evidence type="ECO:0000313" key="1">
    <source>
        <dbReference type="EMBL" id="NFF87421.1"/>
    </source>
</evidence>